<dbReference type="SUPFAM" id="SSF46785">
    <property type="entry name" value="Winged helix' DNA-binding domain"/>
    <property type="match status" value="1"/>
</dbReference>
<keyword evidence="8" id="KW-1185">Reference proteome</keyword>
<dbReference type="Gene3D" id="1.10.10.10">
    <property type="entry name" value="Winged helix-like DNA-binding domain superfamily/Winged helix DNA-binding domain"/>
    <property type="match status" value="1"/>
</dbReference>
<evidence type="ECO:0000256" key="4">
    <source>
        <dbReference type="ARBA" id="ARBA00023159"/>
    </source>
</evidence>
<dbReference type="PANTHER" id="PTHR30293">
    <property type="entry name" value="TRANSCRIPTIONAL REGULATORY PROTEIN NAC-RELATED"/>
    <property type="match status" value="1"/>
</dbReference>
<gene>
    <name evidence="7" type="ORF">J5Y06_22715</name>
</gene>
<feature type="domain" description="HTH lysR-type" evidence="6">
    <location>
        <begin position="1"/>
        <end position="58"/>
    </location>
</feature>
<evidence type="ECO:0000256" key="5">
    <source>
        <dbReference type="ARBA" id="ARBA00023163"/>
    </source>
</evidence>
<name>A0A8J7UM57_9HYPH</name>
<dbReference type="GO" id="GO:2000142">
    <property type="term" value="P:regulation of DNA-templated transcription initiation"/>
    <property type="evidence" value="ECO:0007669"/>
    <property type="project" value="TreeGrafter"/>
</dbReference>
<sequence>MEIRQLRYFVEIADRGNITKAADHLHVAQSALSYQLAKLEAELKADLLHRQSRGVVLTEVGTVLLPYARAILKQFDGLPQVVASGNGKLSGKVTLGMSPSVCSFLSVPLLQHVREKHADIRLELTEELTGTLEADLRKGAMDLAVLIDHQALQGLLVTPLVREELKVITKANGTASRVRYSSTDALSLPLLLPKEGQGIRPLLDAMALSQALPRIEPFAEINSVTILRSMILAGVGATILTEMAFEHDLENGSLQATGLSPPLYRDLCLCRHTELPPTLASEAIATAVAEVCVDLLLSKAWHGAEPFHSGA</sequence>
<keyword evidence="2" id="KW-0805">Transcription regulation</keyword>
<dbReference type="PROSITE" id="PS50931">
    <property type="entry name" value="HTH_LYSR"/>
    <property type="match status" value="1"/>
</dbReference>
<accession>A0A8J7UM57</accession>
<comment type="caution">
    <text evidence="7">The sequence shown here is derived from an EMBL/GenBank/DDBJ whole genome shotgun (WGS) entry which is preliminary data.</text>
</comment>
<dbReference type="InterPro" id="IPR036390">
    <property type="entry name" value="WH_DNA-bd_sf"/>
</dbReference>
<dbReference type="RefSeq" id="WP_209337495.1">
    <property type="nucleotide sequence ID" value="NZ_JAGIYY010000016.1"/>
</dbReference>
<dbReference type="Gene3D" id="3.40.190.10">
    <property type="entry name" value="Periplasmic binding protein-like II"/>
    <property type="match status" value="2"/>
</dbReference>
<comment type="similarity">
    <text evidence="1">Belongs to the LysR transcriptional regulatory family.</text>
</comment>
<dbReference type="Pfam" id="PF03466">
    <property type="entry name" value="LysR_substrate"/>
    <property type="match status" value="1"/>
</dbReference>
<dbReference type="Proteomes" id="UP000666240">
    <property type="component" value="Unassembled WGS sequence"/>
</dbReference>
<evidence type="ECO:0000256" key="3">
    <source>
        <dbReference type="ARBA" id="ARBA00023125"/>
    </source>
</evidence>
<dbReference type="Pfam" id="PF00126">
    <property type="entry name" value="HTH_1"/>
    <property type="match status" value="1"/>
</dbReference>
<organism evidence="7 8">
    <name type="scientific">Tianweitania sediminis</name>
    <dbReference type="NCBI Taxonomy" id="1502156"/>
    <lineage>
        <taxon>Bacteria</taxon>
        <taxon>Pseudomonadati</taxon>
        <taxon>Pseudomonadota</taxon>
        <taxon>Alphaproteobacteria</taxon>
        <taxon>Hyphomicrobiales</taxon>
        <taxon>Phyllobacteriaceae</taxon>
        <taxon>Tianweitania</taxon>
    </lineage>
</organism>
<evidence type="ECO:0000313" key="8">
    <source>
        <dbReference type="Proteomes" id="UP000666240"/>
    </source>
</evidence>
<evidence type="ECO:0000256" key="1">
    <source>
        <dbReference type="ARBA" id="ARBA00009437"/>
    </source>
</evidence>
<dbReference type="InterPro" id="IPR000847">
    <property type="entry name" value="LysR_HTH_N"/>
</dbReference>
<dbReference type="SUPFAM" id="SSF53850">
    <property type="entry name" value="Periplasmic binding protein-like II"/>
    <property type="match status" value="1"/>
</dbReference>
<keyword evidence="4" id="KW-0010">Activator</keyword>
<proteinExistence type="inferred from homology"/>
<keyword evidence="3" id="KW-0238">DNA-binding</keyword>
<dbReference type="AlphaFoldDB" id="A0A8J7UM57"/>
<dbReference type="EMBL" id="JAGIYY010000016">
    <property type="protein sequence ID" value="MBP0441464.1"/>
    <property type="molecule type" value="Genomic_DNA"/>
</dbReference>
<protein>
    <submittedName>
        <fullName evidence="7">LysR family transcriptional regulator</fullName>
    </submittedName>
</protein>
<keyword evidence="5" id="KW-0804">Transcription</keyword>
<dbReference type="PRINTS" id="PR00039">
    <property type="entry name" value="HTHLYSR"/>
</dbReference>
<evidence type="ECO:0000313" key="7">
    <source>
        <dbReference type="EMBL" id="MBP0441464.1"/>
    </source>
</evidence>
<dbReference type="PANTHER" id="PTHR30293:SF0">
    <property type="entry name" value="NITROGEN ASSIMILATION REGULATORY PROTEIN NAC"/>
    <property type="match status" value="1"/>
</dbReference>
<dbReference type="GO" id="GO:0003700">
    <property type="term" value="F:DNA-binding transcription factor activity"/>
    <property type="evidence" value="ECO:0007669"/>
    <property type="project" value="InterPro"/>
</dbReference>
<dbReference type="InterPro" id="IPR036388">
    <property type="entry name" value="WH-like_DNA-bd_sf"/>
</dbReference>
<dbReference type="GO" id="GO:0003677">
    <property type="term" value="F:DNA binding"/>
    <property type="evidence" value="ECO:0007669"/>
    <property type="project" value="UniProtKB-KW"/>
</dbReference>
<evidence type="ECO:0000259" key="6">
    <source>
        <dbReference type="PROSITE" id="PS50931"/>
    </source>
</evidence>
<dbReference type="FunFam" id="1.10.10.10:FF:000001">
    <property type="entry name" value="LysR family transcriptional regulator"/>
    <property type="match status" value="1"/>
</dbReference>
<dbReference type="InterPro" id="IPR005119">
    <property type="entry name" value="LysR_subst-bd"/>
</dbReference>
<evidence type="ECO:0000256" key="2">
    <source>
        <dbReference type="ARBA" id="ARBA00023015"/>
    </source>
</evidence>
<reference evidence="7" key="1">
    <citation type="submission" date="2021-03" db="EMBL/GenBank/DDBJ databases">
        <title>Genome sequencing and assembly of Tianweitania sediminis.</title>
        <authorList>
            <person name="Chhetri G."/>
        </authorList>
    </citation>
    <scope>NUCLEOTIDE SEQUENCE</scope>
    <source>
        <strain evidence="7">Z8</strain>
    </source>
</reference>